<feature type="domain" description="J" evidence="2">
    <location>
        <begin position="106"/>
        <end position="170"/>
    </location>
</feature>
<evidence type="ECO:0000313" key="4">
    <source>
        <dbReference type="Proteomes" id="UP001595607"/>
    </source>
</evidence>
<feature type="region of interest" description="Disordered" evidence="1">
    <location>
        <begin position="74"/>
        <end position="93"/>
    </location>
</feature>
<protein>
    <submittedName>
        <fullName evidence="3">DnaJ family molecular chaperone</fullName>
    </submittedName>
</protein>
<name>A0ABV7MF33_9PROT</name>
<dbReference type="Proteomes" id="UP001595607">
    <property type="component" value="Unassembled WGS sequence"/>
</dbReference>
<reference evidence="4" key="1">
    <citation type="journal article" date="2019" name="Int. J. Syst. Evol. Microbiol.">
        <title>The Global Catalogue of Microorganisms (GCM) 10K type strain sequencing project: providing services to taxonomists for standard genome sequencing and annotation.</title>
        <authorList>
            <consortium name="The Broad Institute Genomics Platform"/>
            <consortium name="The Broad Institute Genome Sequencing Center for Infectious Disease"/>
            <person name="Wu L."/>
            <person name="Ma J."/>
        </authorList>
    </citation>
    <scope>NUCLEOTIDE SEQUENCE [LARGE SCALE GENOMIC DNA]</scope>
    <source>
        <strain evidence="4">KCTC 22245</strain>
    </source>
</reference>
<dbReference type="Gene3D" id="1.10.287.110">
    <property type="entry name" value="DnaJ domain"/>
    <property type="match status" value="1"/>
</dbReference>
<proteinExistence type="predicted"/>
<evidence type="ECO:0000313" key="3">
    <source>
        <dbReference type="EMBL" id="MFC3303492.1"/>
    </source>
</evidence>
<comment type="caution">
    <text evidence="3">The sequence shown here is derived from an EMBL/GenBank/DDBJ whole genome shotgun (WGS) entry which is preliminary data.</text>
</comment>
<dbReference type="RefSeq" id="WP_229786196.1">
    <property type="nucleotide sequence ID" value="NZ_BMXU01000002.1"/>
</dbReference>
<dbReference type="SUPFAM" id="SSF46565">
    <property type="entry name" value="Chaperone J-domain"/>
    <property type="match status" value="1"/>
</dbReference>
<gene>
    <name evidence="3" type="ORF">ACFONP_12200</name>
</gene>
<organism evidence="3 4">
    <name type="scientific">Parvularcula lutaonensis</name>
    <dbReference type="NCBI Taxonomy" id="491923"/>
    <lineage>
        <taxon>Bacteria</taxon>
        <taxon>Pseudomonadati</taxon>
        <taxon>Pseudomonadota</taxon>
        <taxon>Alphaproteobacteria</taxon>
        <taxon>Parvularculales</taxon>
        <taxon>Parvularculaceae</taxon>
        <taxon>Parvularcula</taxon>
    </lineage>
</organism>
<dbReference type="CDD" id="cd06257">
    <property type="entry name" value="DnaJ"/>
    <property type="match status" value="1"/>
</dbReference>
<accession>A0ABV7MF33</accession>
<keyword evidence="4" id="KW-1185">Reference proteome</keyword>
<dbReference type="EMBL" id="JBHRVA010000003">
    <property type="protein sequence ID" value="MFC3303492.1"/>
    <property type="molecule type" value="Genomic_DNA"/>
</dbReference>
<dbReference type="SMART" id="SM00271">
    <property type="entry name" value="DnaJ"/>
    <property type="match status" value="1"/>
</dbReference>
<sequence length="177" mass="19056">MFEAVKAKKSTTPRQVRIALRDGRVMSGVLHLKPTDTASSLLAKAMPFLTIRTSRGEIAINRADIASFEVGGTAAQDQAAPKPANDKAHAAHARPIAPAKAQWGFDPCRILDVRPGASREELKAAWRKRISECHPDRVSARGASEDVVKAAQRQAALVNSAYQTLLAMRPRKNAAAA</sequence>
<evidence type="ECO:0000259" key="2">
    <source>
        <dbReference type="PROSITE" id="PS50076"/>
    </source>
</evidence>
<dbReference type="PROSITE" id="PS50076">
    <property type="entry name" value="DNAJ_2"/>
    <property type="match status" value="1"/>
</dbReference>
<evidence type="ECO:0000256" key="1">
    <source>
        <dbReference type="SAM" id="MobiDB-lite"/>
    </source>
</evidence>
<dbReference type="InterPro" id="IPR001623">
    <property type="entry name" value="DnaJ_domain"/>
</dbReference>
<dbReference type="Pfam" id="PF00226">
    <property type="entry name" value="DnaJ"/>
    <property type="match status" value="1"/>
</dbReference>
<dbReference type="InterPro" id="IPR036869">
    <property type="entry name" value="J_dom_sf"/>
</dbReference>